<feature type="transmembrane region" description="Helical" evidence="1">
    <location>
        <begin position="104"/>
        <end position="121"/>
    </location>
</feature>
<dbReference type="Proteomes" id="UP000028681">
    <property type="component" value="Chromosome"/>
</dbReference>
<dbReference type="KEGG" id="ete:ETEE_0499"/>
<dbReference type="GO" id="GO:0005886">
    <property type="term" value="C:plasma membrane"/>
    <property type="evidence" value="ECO:0007669"/>
    <property type="project" value="InterPro"/>
</dbReference>
<feature type="transmembrane region" description="Helical" evidence="1">
    <location>
        <begin position="56"/>
        <end position="73"/>
    </location>
</feature>
<dbReference type="InterPro" id="IPR006726">
    <property type="entry name" value="PHBA_efflux_AaeB/fusaric-R"/>
</dbReference>
<protein>
    <submittedName>
        <fullName evidence="2">Membrane protein, putative</fullName>
    </submittedName>
</protein>
<accession>A0A076LJD8</accession>
<organism evidence="2 3">
    <name type="scientific">Edwardsiella anguillarum ET080813</name>
    <dbReference type="NCBI Taxonomy" id="667120"/>
    <lineage>
        <taxon>Bacteria</taxon>
        <taxon>Pseudomonadati</taxon>
        <taxon>Pseudomonadota</taxon>
        <taxon>Gammaproteobacteria</taxon>
        <taxon>Enterobacterales</taxon>
        <taxon>Hafniaceae</taxon>
        <taxon>Edwardsiella</taxon>
    </lineage>
</organism>
<feature type="transmembrane region" description="Helical" evidence="1">
    <location>
        <begin position="363"/>
        <end position="383"/>
    </location>
</feature>
<keyword evidence="1" id="KW-1133">Transmembrane helix</keyword>
<evidence type="ECO:0000313" key="3">
    <source>
        <dbReference type="Proteomes" id="UP000028681"/>
    </source>
</evidence>
<keyword evidence="1" id="KW-0812">Transmembrane</keyword>
<gene>
    <name evidence="2" type="ORF">ETEE_0499</name>
</gene>
<reference evidence="2 3" key="1">
    <citation type="journal article" date="2012" name="PLoS ONE">
        <title>Edwardsiella comparative phylogenomics reveal the new intra/inter-species taxonomic relationships, virulence evolution and niche adaptation mechanisms.</title>
        <authorList>
            <person name="Yang M."/>
            <person name="Lv Y."/>
            <person name="Xiao J."/>
            <person name="Wu H."/>
            <person name="Zheng H."/>
            <person name="Liu Q."/>
            <person name="Zhang Y."/>
            <person name="Wang Q."/>
        </authorList>
    </citation>
    <scope>NUCLEOTIDE SEQUENCE [LARGE SCALE GENOMIC DNA]</scope>
    <source>
        <strain evidence="3">080813</strain>
    </source>
</reference>
<dbReference type="Pfam" id="PF04632">
    <property type="entry name" value="FUSC"/>
    <property type="match status" value="1"/>
</dbReference>
<feature type="transmembrane region" description="Helical" evidence="1">
    <location>
        <begin position="447"/>
        <end position="467"/>
    </location>
</feature>
<evidence type="ECO:0000313" key="2">
    <source>
        <dbReference type="EMBL" id="AIJ06977.1"/>
    </source>
</evidence>
<feature type="transmembrane region" description="Helical" evidence="1">
    <location>
        <begin position="314"/>
        <end position="332"/>
    </location>
</feature>
<dbReference type="GO" id="GO:0022857">
    <property type="term" value="F:transmembrane transporter activity"/>
    <property type="evidence" value="ECO:0007669"/>
    <property type="project" value="InterPro"/>
</dbReference>
<feature type="transmembrane region" description="Helical" evidence="1">
    <location>
        <begin position="338"/>
        <end position="356"/>
    </location>
</feature>
<feature type="transmembrane region" description="Helical" evidence="1">
    <location>
        <begin position="389"/>
        <end position="408"/>
    </location>
</feature>
<dbReference type="HOGENOM" id="CLU_491633_0_0_6"/>
<feature type="transmembrane region" description="Helical" evidence="1">
    <location>
        <begin position="415"/>
        <end position="435"/>
    </location>
</feature>
<dbReference type="GeneID" id="33938267"/>
<dbReference type="EMBL" id="CP006664">
    <property type="protein sequence ID" value="AIJ06977.1"/>
    <property type="molecule type" value="Genomic_DNA"/>
</dbReference>
<feature type="transmembrane region" description="Helical" evidence="1">
    <location>
        <begin position="127"/>
        <end position="151"/>
    </location>
</feature>
<name>A0A076LJD8_9GAMM</name>
<evidence type="ECO:0000256" key="1">
    <source>
        <dbReference type="SAM" id="Phobius"/>
    </source>
</evidence>
<feature type="transmembrane region" description="Helical" evidence="1">
    <location>
        <begin position="79"/>
        <end position="97"/>
    </location>
</feature>
<keyword evidence="1" id="KW-0472">Membrane</keyword>
<sequence length="554" mass="62869">MLLQSLKALRLTLAVMLSLYIAMRLGMHSPDWAVTSALIVSLGTIGQIRSRWWQRIVGNFVGGSIGFFVIWWLAQDPFTIMLCAALFGSVCTYISLTHFQYKDMWRWVLIGFIIVFSASLSNPSHAFSVLFDRVGCVFIGSSVIFIFNLLWPLEYAASWQKQYHAILEKLDALLNKEDADAVALYLALSQQIDQLRQSLSSNYGDYRNIYSREYNVINSIYALEKFSRHLYSLRMQHALDSQAKTWISAAIAAAKAHETIPPITLENSPRYASLLTLIAADLHDIVQKNATTDAQSRFRWQWQNRMFSAGTDSAFTSSLLFFVSCILSLLLWRYGWPGGPQVMLLTAVLLVMCQYGERMSPKGFAIGFSIGTLFAFPIFIFLLPSLHNANAFWLSMLLIYFPVAFVMNGQYKVRALPFIAFAVAVMVNANSHNYVPGNDYFNGYTTFLFALVAVITISSGALSLLVVNDTETRLKAQIDGWAKERQRFLNHRSQERSKILVRLERRTDIILSMYSKLDPAQQGVWRKRVSAIPLMLTRIQRWEYLETPAASASD</sequence>
<proteinExistence type="predicted"/>
<dbReference type="RefSeq" id="WP_034162695.1">
    <property type="nucleotide sequence ID" value="NZ_CP006664.1"/>
</dbReference>
<dbReference type="AlphaFoldDB" id="A0A076LJD8"/>